<dbReference type="AlphaFoldDB" id="A0A921JSB2"/>
<reference evidence="2" key="1">
    <citation type="journal article" date="2021" name="PeerJ">
        <title>Extensive microbial diversity within the chicken gut microbiome revealed by metagenomics and culture.</title>
        <authorList>
            <person name="Gilroy R."/>
            <person name="Ravi A."/>
            <person name="Getino M."/>
            <person name="Pursley I."/>
            <person name="Horton D.L."/>
            <person name="Alikhan N.F."/>
            <person name="Baker D."/>
            <person name="Gharbi K."/>
            <person name="Hall N."/>
            <person name="Watson M."/>
            <person name="Adriaenssens E.M."/>
            <person name="Foster-Nyarko E."/>
            <person name="Jarju S."/>
            <person name="Secka A."/>
            <person name="Antonio M."/>
            <person name="Oren A."/>
            <person name="Chaudhuri R.R."/>
            <person name="La Ragione R."/>
            <person name="Hildebrand F."/>
            <person name="Pallen M.J."/>
        </authorList>
    </citation>
    <scope>NUCLEOTIDE SEQUENCE</scope>
    <source>
        <strain evidence="2">ChiGjej3B3-7470</strain>
    </source>
</reference>
<dbReference type="PANTHER" id="PTHR40763">
    <property type="entry name" value="MEMBRANE PROTEIN-RELATED"/>
    <property type="match status" value="1"/>
</dbReference>
<accession>A0A921JSB2</accession>
<gene>
    <name evidence="2" type="ORF">K8V15_10610</name>
</gene>
<sequence length="222" mass="24334">MARNPANDKVRVSNIQRENAVTALRDASGAGLLTFDELDERVAAALTAIVRGDLIRLLEDLIPEEDLDTVIADPLVQGEGPGFRWDDPLVIRSGDDSVKTEGNWDIPPFIELLVGGTSIRLDCVEATPLAQLIDITIVADGWAGSVHVIIPEGWGVDTQHVMTNTTNSSVSSKVRTRPSGTNPRLVLRGRISGRVVVRYPNYWDRRRLAKRHAQAALEAQRS</sequence>
<comment type="caution">
    <text evidence="2">The sequence shown here is derived from an EMBL/GenBank/DDBJ whole genome shotgun (WGS) entry which is preliminary data.</text>
</comment>
<evidence type="ECO:0000313" key="2">
    <source>
        <dbReference type="EMBL" id="HJE52403.1"/>
    </source>
</evidence>
<proteinExistence type="predicted"/>
<dbReference type="Proteomes" id="UP000712713">
    <property type="component" value="Unassembled WGS sequence"/>
</dbReference>
<dbReference type="EMBL" id="DYZF01000270">
    <property type="protein sequence ID" value="HJE52403.1"/>
    <property type="molecule type" value="Genomic_DNA"/>
</dbReference>
<name>A0A921JSB2_9ACTN</name>
<dbReference type="PANTHER" id="PTHR40763:SF5">
    <property type="entry name" value="MEMBRANE PROTEIN"/>
    <property type="match status" value="1"/>
</dbReference>
<dbReference type="Pfam" id="PF08044">
    <property type="entry name" value="DUF1707"/>
    <property type="match status" value="1"/>
</dbReference>
<protein>
    <submittedName>
        <fullName evidence="2">DUF1707 domain-containing protein</fullName>
    </submittedName>
</protein>
<feature type="domain" description="DUF1707" evidence="1">
    <location>
        <begin position="10"/>
        <end position="61"/>
    </location>
</feature>
<reference evidence="2" key="2">
    <citation type="submission" date="2021-09" db="EMBL/GenBank/DDBJ databases">
        <authorList>
            <person name="Gilroy R."/>
        </authorList>
    </citation>
    <scope>NUCLEOTIDE SEQUENCE</scope>
    <source>
        <strain evidence="2">ChiGjej3B3-7470</strain>
    </source>
</reference>
<evidence type="ECO:0000313" key="3">
    <source>
        <dbReference type="Proteomes" id="UP000712713"/>
    </source>
</evidence>
<evidence type="ECO:0000259" key="1">
    <source>
        <dbReference type="Pfam" id="PF08044"/>
    </source>
</evidence>
<organism evidence="2 3">
    <name type="scientific">Tessaracoccus flavescens</name>
    <dbReference type="NCBI Taxonomy" id="399497"/>
    <lineage>
        <taxon>Bacteria</taxon>
        <taxon>Bacillati</taxon>
        <taxon>Actinomycetota</taxon>
        <taxon>Actinomycetes</taxon>
        <taxon>Propionibacteriales</taxon>
        <taxon>Propionibacteriaceae</taxon>
        <taxon>Tessaracoccus</taxon>
    </lineage>
</organism>
<dbReference type="InterPro" id="IPR012551">
    <property type="entry name" value="DUF1707_SHOCT-like"/>
</dbReference>